<dbReference type="Gramene" id="mRNA:HanXRQr2_Chr02g0071501">
    <property type="protein sequence ID" value="mRNA:HanXRQr2_Chr02g0071501"/>
    <property type="gene ID" value="HanXRQr2_Chr02g0071501"/>
</dbReference>
<reference evidence="2" key="2">
    <citation type="submission" date="2020-06" db="EMBL/GenBank/DDBJ databases">
        <title>Helianthus annuus Genome sequencing and assembly Release 2.</title>
        <authorList>
            <person name="Gouzy J."/>
            <person name="Langlade N."/>
            <person name="Munos S."/>
        </authorList>
    </citation>
    <scope>NUCLEOTIDE SEQUENCE</scope>
    <source>
        <tissue evidence="2">Leaves</tissue>
    </source>
</reference>
<dbReference type="AlphaFoldDB" id="A0A9K3JNP8"/>
<organism evidence="2 3">
    <name type="scientific">Helianthus annuus</name>
    <name type="common">Common sunflower</name>
    <dbReference type="NCBI Taxonomy" id="4232"/>
    <lineage>
        <taxon>Eukaryota</taxon>
        <taxon>Viridiplantae</taxon>
        <taxon>Streptophyta</taxon>
        <taxon>Embryophyta</taxon>
        <taxon>Tracheophyta</taxon>
        <taxon>Spermatophyta</taxon>
        <taxon>Magnoliopsida</taxon>
        <taxon>eudicotyledons</taxon>
        <taxon>Gunneridae</taxon>
        <taxon>Pentapetalae</taxon>
        <taxon>asterids</taxon>
        <taxon>campanulids</taxon>
        <taxon>Asterales</taxon>
        <taxon>Asteraceae</taxon>
        <taxon>Asteroideae</taxon>
        <taxon>Heliantheae alliance</taxon>
        <taxon>Heliantheae</taxon>
        <taxon>Helianthus</taxon>
    </lineage>
</organism>
<evidence type="ECO:0000313" key="3">
    <source>
        <dbReference type="Proteomes" id="UP000215914"/>
    </source>
</evidence>
<keyword evidence="1" id="KW-0812">Transmembrane</keyword>
<evidence type="ECO:0000313" key="2">
    <source>
        <dbReference type="EMBL" id="KAF5818908.1"/>
    </source>
</evidence>
<feature type="transmembrane region" description="Helical" evidence="1">
    <location>
        <begin position="38"/>
        <end position="55"/>
    </location>
</feature>
<reference evidence="2" key="1">
    <citation type="journal article" date="2017" name="Nature">
        <title>The sunflower genome provides insights into oil metabolism, flowering and Asterid evolution.</title>
        <authorList>
            <person name="Badouin H."/>
            <person name="Gouzy J."/>
            <person name="Grassa C.J."/>
            <person name="Murat F."/>
            <person name="Staton S.E."/>
            <person name="Cottret L."/>
            <person name="Lelandais-Briere C."/>
            <person name="Owens G.L."/>
            <person name="Carrere S."/>
            <person name="Mayjonade B."/>
            <person name="Legrand L."/>
            <person name="Gill N."/>
            <person name="Kane N.C."/>
            <person name="Bowers J.E."/>
            <person name="Hubner S."/>
            <person name="Bellec A."/>
            <person name="Berard A."/>
            <person name="Berges H."/>
            <person name="Blanchet N."/>
            <person name="Boniface M.C."/>
            <person name="Brunel D."/>
            <person name="Catrice O."/>
            <person name="Chaidir N."/>
            <person name="Claudel C."/>
            <person name="Donnadieu C."/>
            <person name="Faraut T."/>
            <person name="Fievet G."/>
            <person name="Helmstetter N."/>
            <person name="King M."/>
            <person name="Knapp S.J."/>
            <person name="Lai Z."/>
            <person name="Le Paslier M.C."/>
            <person name="Lippi Y."/>
            <person name="Lorenzon L."/>
            <person name="Mandel J.R."/>
            <person name="Marage G."/>
            <person name="Marchand G."/>
            <person name="Marquand E."/>
            <person name="Bret-Mestries E."/>
            <person name="Morien E."/>
            <person name="Nambeesan S."/>
            <person name="Nguyen T."/>
            <person name="Pegot-Espagnet P."/>
            <person name="Pouilly N."/>
            <person name="Raftis F."/>
            <person name="Sallet E."/>
            <person name="Schiex T."/>
            <person name="Thomas J."/>
            <person name="Vandecasteele C."/>
            <person name="Vares D."/>
            <person name="Vear F."/>
            <person name="Vautrin S."/>
            <person name="Crespi M."/>
            <person name="Mangin B."/>
            <person name="Burke J.M."/>
            <person name="Salse J."/>
            <person name="Munos S."/>
            <person name="Vincourt P."/>
            <person name="Rieseberg L.H."/>
            <person name="Langlade N.B."/>
        </authorList>
    </citation>
    <scope>NUCLEOTIDE SEQUENCE</scope>
    <source>
        <tissue evidence="2">Leaves</tissue>
    </source>
</reference>
<keyword evidence="3" id="KW-1185">Reference proteome</keyword>
<evidence type="ECO:0000256" key="1">
    <source>
        <dbReference type="SAM" id="Phobius"/>
    </source>
</evidence>
<proteinExistence type="predicted"/>
<comment type="caution">
    <text evidence="2">The sequence shown here is derived from an EMBL/GenBank/DDBJ whole genome shotgun (WGS) entry which is preliminary data.</text>
</comment>
<name>A0A9K3JNP8_HELAN</name>
<keyword evidence="1" id="KW-1133">Transmembrane helix</keyword>
<accession>A0A9K3JNP8</accession>
<dbReference type="EMBL" id="MNCJ02000317">
    <property type="protein sequence ID" value="KAF5818908.1"/>
    <property type="molecule type" value="Genomic_DNA"/>
</dbReference>
<keyword evidence="1" id="KW-0472">Membrane</keyword>
<protein>
    <submittedName>
        <fullName evidence="2">Uncharacterized protein</fullName>
    </submittedName>
</protein>
<sequence>MYILIRFDWDRDLYTYVLSFHHSSIHNHWIFSFNFNRHLIGFFIFVLSLAVSSLINKDKVESVVSSFFSVGS</sequence>
<gene>
    <name evidence="2" type="ORF">HanXRQr2_Chr02g0071501</name>
</gene>
<dbReference type="Proteomes" id="UP000215914">
    <property type="component" value="Unassembled WGS sequence"/>
</dbReference>